<dbReference type="SUPFAM" id="SSF48403">
    <property type="entry name" value="Ankyrin repeat"/>
    <property type="match status" value="1"/>
</dbReference>
<sequence length="354" mass="39293">MAKKRATLPRDFDQLVEACDLDELKRVFDKCDLNAVAGYTRSTALGFFNIPEELVRWLVSEGADIEARDTYGLTPLHQQASMRTGNIDILIELGANIAAIDNNGCSPLHRAAANAFSPSTVQMLLQKGANVLAIDRQGATPLLLALKQTQNADIENVATISQMLLEAGTPVTEEMQKAVASIGEGFEFYMDKFNKDYLEATEAGLAKLYQLFKVEPVKRRITHDGISLIQVTTNNWKDQHNELWELLVPASGPAKTIQGEVIRITGRVSHEILNNGGGNWDSNYKKMLSALTTYVSLGIPLEDSNMNEIRLLSTEVSKGYYCDEEKLSRLHELAVTWVRANPNPILLEKPGYNR</sequence>
<dbReference type="EMBL" id="JASBRG010000007">
    <property type="protein sequence ID" value="MDI3320440.1"/>
    <property type="molecule type" value="Genomic_DNA"/>
</dbReference>
<dbReference type="PROSITE" id="PS50088">
    <property type="entry name" value="ANK_REPEAT"/>
    <property type="match status" value="1"/>
</dbReference>
<accession>A0ABT6RD25</accession>
<evidence type="ECO:0000313" key="5">
    <source>
        <dbReference type="Proteomes" id="UP001226434"/>
    </source>
</evidence>
<evidence type="ECO:0000256" key="3">
    <source>
        <dbReference type="PROSITE-ProRule" id="PRU00023"/>
    </source>
</evidence>
<dbReference type="PANTHER" id="PTHR24189:SF72">
    <property type="entry name" value="ANKYRIN REPEAT-CONTAINING DOMAIN-CONTAINING PROTEIN"/>
    <property type="match status" value="1"/>
</dbReference>
<dbReference type="Gene3D" id="1.25.40.20">
    <property type="entry name" value="Ankyrin repeat-containing domain"/>
    <property type="match status" value="1"/>
</dbReference>
<dbReference type="InterPro" id="IPR002110">
    <property type="entry name" value="Ankyrin_rpt"/>
</dbReference>
<reference evidence="4 5" key="1">
    <citation type="submission" date="2023-05" db="EMBL/GenBank/DDBJ databases">
        <title>Genome sequence of Pinibacter sp. MAH-24.</title>
        <authorList>
            <person name="Huq M.A."/>
        </authorList>
    </citation>
    <scope>NUCLEOTIDE SEQUENCE [LARGE SCALE GENOMIC DNA]</scope>
    <source>
        <strain evidence="4 5">MAH-24</strain>
    </source>
</reference>
<dbReference type="RefSeq" id="WP_282334536.1">
    <property type="nucleotide sequence ID" value="NZ_JASBRG010000007.1"/>
</dbReference>
<dbReference type="PROSITE" id="PS50297">
    <property type="entry name" value="ANK_REP_REGION"/>
    <property type="match status" value="1"/>
</dbReference>
<keyword evidence="2 3" id="KW-0040">ANK repeat</keyword>
<dbReference type="Proteomes" id="UP001226434">
    <property type="component" value="Unassembled WGS sequence"/>
</dbReference>
<name>A0ABT6RD25_9BACT</name>
<feature type="repeat" description="ANK" evidence="3">
    <location>
        <begin position="103"/>
        <end position="136"/>
    </location>
</feature>
<dbReference type="InterPro" id="IPR036770">
    <property type="entry name" value="Ankyrin_rpt-contain_sf"/>
</dbReference>
<gene>
    <name evidence="4" type="ORF">QJ048_11685</name>
</gene>
<organism evidence="4 5">
    <name type="scientific">Pinibacter soli</name>
    <dbReference type="NCBI Taxonomy" id="3044211"/>
    <lineage>
        <taxon>Bacteria</taxon>
        <taxon>Pseudomonadati</taxon>
        <taxon>Bacteroidota</taxon>
        <taxon>Chitinophagia</taxon>
        <taxon>Chitinophagales</taxon>
        <taxon>Chitinophagaceae</taxon>
        <taxon>Pinibacter</taxon>
    </lineage>
</organism>
<evidence type="ECO:0000256" key="1">
    <source>
        <dbReference type="ARBA" id="ARBA00022737"/>
    </source>
</evidence>
<dbReference type="Pfam" id="PF12796">
    <property type="entry name" value="Ank_2"/>
    <property type="match status" value="1"/>
</dbReference>
<evidence type="ECO:0000256" key="2">
    <source>
        <dbReference type="ARBA" id="ARBA00023043"/>
    </source>
</evidence>
<protein>
    <submittedName>
        <fullName evidence="4">Ankyrin repeat domain-containing protein</fullName>
    </submittedName>
</protein>
<keyword evidence="1" id="KW-0677">Repeat</keyword>
<dbReference type="SMART" id="SM00248">
    <property type="entry name" value="ANK"/>
    <property type="match status" value="3"/>
</dbReference>
<keyword evidence="5" id="KW-1185">Reference proteome</keyword>
<dbReference type="InterPro" id="IPR050745">
    <property type="entry name" value="Multifunctional_regulatory"/>
</dbReference>
<evidence type="ECO:0000313" key="4">
    <source>
        <dbReference type="EMBL" id="MDI3320440.1"/>
    </source>
</evidence>
<comment type="caution">
    <text evidence="4">The sequence shown here is derived from an EMBL/GenBank/DDBJ whole genome shotgun (WGS) entry which is preliminary data.</text>
</comment>
<proteinExistence type="predicted"/>
<dbReference type="PANTHER" id="PTHR24189">
    <property type="entry name" value="MYOTROPHIN"/>
    <property type="match status" value="1"/>
</dbReference>